<sequence>MVSYFQKSRVAHSIKDLEKSLPSVASINGMLLKDYLQSLQDENRINVEKIGSGNWYWSFHSQEQKVRQKALDEAQAAHDKASATNDELKSKLQDAQTHRDGEEDMLDDAGERREDVLALKAQLEKDIQALARDLATYGDSDPTELERKAEALSQFKTDAVLYTDEIYSMEGWFTNQGIDGEGLAGLRTKLYGDELDAEEGVLKEYE</sequence>
<dbReference type="EMBL" id="JAVRRL010000045">
    <property type="protein sequence ID" value="KAK5110826.1"/>
    <property type="molecule type" value="Genomic_DNA"/>
</dbReference>
<evidence type="ECO:0000313" key="4">
    <source>
        <dbReference type="Proteomes" id="UP001310890"/>
    </source>
</evidence>
<evidence type="ECO:0000313" key="3">
    <source>
        <dbReference type="EMBL" id="KAK5110826.1"/>
    </source>
</evidence>
<dbReference type="InterPro" id="IPR040453">
    <property type="entry name" value="Mnd1_HTH"/>
</dbReference>
<dbReference type="Proteomes" id="UP001310890">
    <property type="component" value="Unassembled WGS sequence"/>
</dbReference>
<accession>A0AAN7TE63</accession>
<feature type="compositionally biased region" description="Basic and acidic residues" evidence="1">
    <location>
        <begin position="71"/>
        <end position="101"/>
    </location>
</feature>
<name>A0AAN7TE63_9PEZI</name>
<dbReference type="Pfam" id="PF03962">
    <property type="entry name" value="Mnd1"/>
    <property type="match status" value="1"/>
</dbReference>
<evidence type="ECO:0000256" key="1">
    <source>
        <dbReference type="SAM" id="MobiDB-lite"/>
    </source>
</evidence>
<evidence type="ECO:0000259" key="2">
    <source>
        <dbReference type="Pfam" id="PF03962"/>
    </source>
</evidence>
<protein>
    <recommendedName>
        <fullName evidence="2">Mnd1 HTH domain-containing protein</fullName>
    </recommendedName>
</protein>
<reference evidence="3" key="1">
    <citation type="submission" date="2023-08" db="EMBL/GenBank/DDBJ databases">
        <title>Black Yeasts Isolated from many extreme environments.</title>
        <authorList>
            <person name="Coleine C."/>
            <person name="Stajich J.E."/>
            <person name="Selbmann L."/>
        </authorList>
    </citation>
    <scope>NUCLEOTIDE SEQUENCE</scope>
    <source>
        <strain evidence="3">CCFEE 5401</strain>
    </source>
</reference>
<gene>
    <name evidence="3" type="ORF">LTR62_005537</name>
</gene>
<feature type="domain" description="Mnd1 HTH" evidence="2">
    <location>
        <begin position="1"/>
        <end position="59"/>
    </location>
</feature>
<organism evidence="3 4">
    <name type="scientific">Meristemomyces frigidus</name>
    <dbReference type="NCBI Taxonomy" id="1508187"/>
    <lineage>
        <taxon>Eukaryota</taxon>
        <taxon>Fungi</taxon>
        <taxon>Dikarya</taxon>
        <taxon>Ascomycota</taxon>
        <taxon>Pezizomycotina</taxon>
        <taxon>Dothideomycetes</taxon>
        <taxon>Dothideomycetidae</taxon>
        <taxon>Mycosphaerellales</taxon>
        <taxon>Teratosphaeriaceae</taxon>
        <taxon>Meristemomyces</taxon>
    </lineage>
</organism>
<feature type="region of interest" description="Disordered" evidence="1">
    <location>
        <begin position="71"/>
        <end position="107"/>
    </location>
</feature>
<comment type="caution">
    <text evidence="3">The sequence shown here is derived from an EMBL/GenBank/DDBJ whole genome shotgun (WGS) entry which is preliminary data.</text>
</comment>
<dbReference type="AlphaFoldDB" id="A0AAN7TE63"/>
<proteinExistence type="predicted"/>